<dbReference type="AlphaFoldDB" id="A0A914M4G2"/>
<reference evidence="2" key="1">
    <citation type="submission" date="2022-11" db="UniProtKB">
        <authorList>
            <consortium name="WormBaseParasite"/>
        </authorList>
    </citation>
    <scope>IDENTIFICATION</scope>
</reference>
<keyword evidence="1" id="KW-1185">Reference proteome</keyword>
<proteinExistence type="predicted"/>
<accession>A0A914M4G2</accession>
<name>A0A914M4G2_MELIC</name>
<protein>
    <submittedName>
        <fullName evidence="2">Uncharacterized protein</fullName>
    </submittedName>
</protein>
<dbReference type="Proteomes" id="UP000887563">
    <property type="component" value="Unplaced"/>
</dbReference>
<sequence length="104" mass="11982">MIGGDKFGKVYVEFRSRPNFYMEFYNDFVEFVATSNLSKMVPVISLGFCGLGLKNFKLNEKAINIKTKEVSTTYQVDNIHDPNVKVTFCNEGEQYFVKVTIMKE</sequence>
<dbReference type="WBParaSite" id="Minc3s00988g19602">
    <property type="protein sequence ID" value="Minc3s00988g19602"/>
    <property type="gene ID" value="Minc3s00988g19602"/>
</dbReference>
<organism evidence="1 2">
    <name type="scientific">Meloidogyne incognita</name>
    <name type="common">Southern root-knot nematode worm</name>
    <name type="synonym">Oxyuris incognita</name>
    <dbReference type="NCBI Taxonomy" id="6306"/>
    <lineage>
        <taxon>Eukaryota</taxon>
        <taxon>Metazoa</taxon>
        <taxon>Ecdysozoa</taxon>
        <taxon>Nematoda</taxon>
        <taxon>Chromadorea</taxon>
        <taxon>Rhabditida</taxon>
        <taxon>Tylenchina</taxon>
        <taxon>Tylenchomorpha</taxon>
        <taxon>Tylenchoidea</taxon>
        <taxon>Meloidogynidae</taxon>
        <taxon>Meloidogyninae</taxon>
        <taxon>Meloidogyne</taxon>
        <taxon>Meloidogyne incognita group</taxon>
    </lineage>
</organism>
<evidence type="ECO:0000313" key="1">
    <source>
        <dbReference type="Proteomes" id="UP000887563"/>
    </source>
</evidence>
<evidence type="ECO:0000313" key="2">
    <source>
        <dbReference type="WBParaSite" id="Minc3s00988g19602"/>
    </source>
</evidence>